<feature type="transmembrane region" description="Helical" evidence="1">
    <location>
        <begin position="38"/>
        <end position="59"/>
    </location>
</feature>
<dbReference type="EMBL" id="JAHLFW010000097">
    <property type="protein sequence ID" value="MBU3839003.1"/>
    <property type="molecule type" value="Genomic_DNA"/>
</dbReference>
<protein>
    <submittedName>
        <fullName evidence="2">Uncharacterized protein</fullName>
    </submittedName>
</protein>
<evidence type="ECO:0000256" key="1">
    <source>
        <dbReference type="SAM" id="Phobius"/>
    </source>
</evidence>
<evidence type="ECO:0000313" key="3">
    <source>
        <dbReference type="Proteomes" id="UP000783796"/>
    </source>
</evidence>
<accession>A0A948TD56</accession>
<dbReference type="AlphaFoldDB" id="A0A948TD56"/>
<reference evidence="2" key="1">
    <citation type="journal article" date="2021" name="PeerJ">
        <title>Extensive microbial diversity within the chicken gut microbiome revealed by metagenomics and culture.</title>
        <authorList>
            <person name="Gilroy R."/>
            <person name="Ravi A."/>
            <person name="Getino M."/>
            <person name="Pursley I."/>
            <person name="Horton D.L."/>
            <person name="Alikhan N.F."/>
            <person name="Baker D."/>
            <person name="Gharbi K."/>
            <person name="Hall N."/>
            <person name="Watson M."/>
            <person name="Adriaenssens E.M."/>
            <person name="Foster-Nyarko E."/>
            <person name="Jarju S."/>
            <person name="Secka A."/>
            <person name="Antonio M."/>
            <person name="Oren A."/>
            <person name="Chaudhuri R.R."/>
            <person name="La Ragione R."/>
            <person name="Hildebrand F."/>
            <person name="Pallen M.J."/>
        </authorList>
    </citation>
    <scope>NUCLEOTIDE SEQUENCE</scope>
    <source>
        <strain evidence="2">G4-2901</strain>
    </source>
</reference>
<comment type="caution">
    <text evidence="2">The sequence shown here is derived from an EMBL/GenBank/DDBJ whole genome shotgun (WGS) entry which is preliminary data.</text>
</comment>
<evidence type="ECO:0000313" key="2">
    <source>
        <dbReference type="EMBL" id="MBU3839003.1"/>
    </source>
</evidence>
<sequence length="139" mass="16519">MFLLKAKKVFIKKMTILTLILSVVIGLVYHLFIPDRYFPWFPAIPVFFYLFGLFYINMFSMAYRLGEDKMIPLFLVCKGTKFLVSILIVSIYCYAVQHEIVAFFATFVVFYISFLIFETVYFTSIELRLIKKKKLKQKQ</sequence>
<feature type="transmembrane region" description="Helical" evidence="1">
    <location>
        <begin position="71"/>
        <end position="94"/>
    </location>
</feature>
<keyword evidence="1" id="KW-0812">Transmembrane</keyword>
<reference evidence="2" key="2">
    <citation type="submission" date="2021-04" db="EMBL/GenBank/DDBJ databases">
        <authorList>
            <person name="Gilroy R."/>
        </authorList>
    </citation>
    <scope>NUCLEOTIDE SEQUENCE</scope>
    <source>
        <strain evidence="2">G4-2901</strain>
    </source>
</reference>
<name>A0A948TD56_9BACT</name>
<gene>
    <name evidence="2" type="ORF">H9777_11975</name>
</gene>
<feature type="transmembrane region" description="Helical" evidence="1">
    <location>
        <begin position="14"/>
        <end position="32"/>
    </location>
</feature>
<keyword evidence="1" id="KW-0472">Membrane</keyword>
<organism evidence="2 3">
    <name type="scientific">Candidatus Phocaeicola faecigallinarum</name>
    <dbReference type="NCBI Taxonomy" id="2838732"/>
    <lineage>
        <taxon>Bacteria</taxon>
        <taxon>Pseudomonadati</taxon>
        <taxon>Bacteroidota</taxon>
        <taxon>Bacteroidia</taxon>
        <taxon>Bacteroidales</taxon>
        <taxon>Bacteroidaceae</taxon>
        <taxon>Phocaeicola</taxon>
    </lineage>
</organism>
<feature type="transmembrane region" description="Helical" evidence="1">
    <location>
        <begin position="100"/>
        <end position="124"/>
    </location>
</feature>
<dbReference type="Proteomes" id="UP000783796">
    <property type="component" value="Unassembled WGS sequence"/>
</dbReference>
<keyword evidence="1" id="KW-1133">Transmembrane helix</keyword>
<proteinExistence type="predicted"/>